<dbReference type="AlphaFoldDB" id="A0A2T0RS65"/>
<proteinExistence type="predicted"/>
<name>A0A2T0RS65_9ACTN</name>
<evidence type="ECO:0000313" key="1">
    <source>
        <dbReference type="EMBL" id="PRY24024.1"/>
    </source>
</evidence>
<accession>A0A2T0RS65</accession>
<dbReference type="RefSeq" id="WP_106129415.1">
    <property type="nucleotide sequence ID" value="NZ_PVZG01000014.1"/>
</dbReference>
<keyword evidence="2" id="KW-1185">Reference proteome</keyword>
<evidence type="ECO:0000313" key="2">
    <source>
        <dbReference type="Proteomes" id="UP000239209"/>
    </source>
</evidence>
<sequence length="77" mass="8765">MKDMFRVTFRNVENDRDLTKALFLPEVPAKGEKVHVRQKPDSWKNQTGTVTERIWYLVDEDPGASEVVVMVSLGSAT</sequence>
<protein>
    <submittedName>
        <fullName evidence="1">Uncharacterized protein</fullName>
    </submittedName>
</protein>
<reference evidence="1 2" key="1">
    <citation type="submission" date="2018-03" db="EMBL/GenBank/DDBJ databases">
        <title>Genomic Encyclopedia of Archaeal and Bacterial Type Strains, Phase II (KMG-II): from individual species to whole genera.</title>
        <authorList>
            <person name="Goeker M."/>
        </authorList>
    </citation>
    <scope>NUCLEOTIDE SEQUENCE [LARGE SCALE GENOMIC DNA]</scope>
    <source>
        <strain evidence="1 2">DSM 45348</strain>
    </source>
</reference>
<organism evidence="1 2">
    <name type="scientific">Pseudosporangium ferrugineum</name>
    <dbReference type="NCBI Taxonomy" id="439699"/>
    <lineage>
        <taxon>Bacteria</taxon>
        <taxon>Bacillati</taxon>
        <taxon>Actinomycetota</taxon>
        <taxon>Actinomycetes</taxon>
        <taxon>Micromonosporales</taxon>
        <taxon>Micromonosporaceae</taxon>
        <taxon>Pseudosporangium</taxon>
    </lineage>
</organism>
<dbReference type="Proteomes" id="UP000239209">
    <property type="component" value="Unassembled WGS sequence"/>
</dbReference>
<dbReference type="EMBL" id="PVZG01000014">
    <property type="protein sequence ID" value="PRY24024.1"/>
    <property type="molecule type" value="Genomic_DNA"/>
</dbReference>
<gene>
    <name evidence="1" type="ORF">CLV70_114157</name>
</gene>
<comment type="caution">
    <text evidence="1">The sequence shown here is derived from an EMBL/GenBank/DDBJ whole genome shotgun (WGS) entry which is preliminary data.</text>
</comment>